<keyword evidence="6" id="KW-0282">Flagellum</keyword>
<dbReference type="EMBL" id="JAERPS020000001">
    <property type="protein sequence ID" value="MBZ9610228.1"/>
    <property type="molecule type" value="Genomic_DNA"/>
</dbReference>
<dbReference type="Proteomes" id="UP000663814">
    <property type="component" value="Unassembled WGS sequence"/>
</dbReference>
<evidence type="ECO:0000256" key="1">
    <source>
        <dbReference type="ARBA" id="ARBA00004117"/>
    </source>
</evidence>
<sequence>MNIKGQALYAEMQSLAGQARGVGTELKLQHAEQVNPSQSDFSSMLTNALSNVNNLAQETGRLRSAVEMGDPGVSLAQVMIASQKSSLAFEATVQVRNKLVEAYKEIMSMPV</sequence>
<comment type="subcellular location">
    <subcellularLocation>
        <location evidence="1 5">Bacterial flagellum basal body</location>
    </subcellularLocation>
</comment>
<dbReference type="PRINTS" id="PR01006">
    <property type="entry name" value="FLGHOOKFLIE"/>
</dbReference>
<evidence type="ECO:0000313" key="6">
    <source>
        <dbReference type="EMBL" id="MBZ9610228.1"/>
    </source>
</evidence>
<evidence type="ECO:0000256" key="3">
    <source>
        <dbReference type="ARBA" id="ARBA00018024"/>
    </source>
</evidence>
<keyword evidence="6" id="KW-0966">Cell projection</keyword>
<gene>
    <name evidence="5 6" type="primary">fliE</name>
    <name evidence="6" type="ORF">I4W93_001335</name>
</gene>
<dbReference type="PANTHER" id="PTHR34653:SF1">
    <property type="entry name" value="FLAGELLAR HOOK-BASAL BODY COMPLEX PROTEIN FLIE"/>
    <property type="match status" value="1"/>
</dbReference>
<dbReference type="PANTHER" id="PTHR34653">
    <property type="match status" value="1"/>
</dbReference>
<comment type="caution">
    <text evidence="6">The sequence shown here is derived from an EMBL/GenBank/DDBJ whole genome shotgun (WGS) entry which is preliminary data.</text>
</comment>
<reference evidence="6 7" key="1">
    <citation type="submission" date="2021-08" db="EMBL/GenBank/DDBJ databases">
        <title>Rheinheimera aquimaris sp. nov., isolated from seawater of the East Sea in Korea.</title>
        <authorList>
            <person name="Kim K.H."/>
            <person name="Wenting R."/>
            <person name="Kim K.R."/>
            <person name="Jeon C.O."/>
        </authorList>
    </citation>
    <scope>NUCLEOTIDE SEQUENCE [LARGE SCALE GENOMIC DNA]</scope>
    <source>
        <strain evidence="6 7">MA-13</strain>
    </source>
</reference>
<evidence type="ECO:0000256" key="2">
    <source>
        <dbReference type="ARBA" id="ARBA00009272"/>
    </source>
</evidence>
<accession>A0ABS7X683</accession>
<evidence type="ECO:0000313" key="7">
    <source>
        <dbReference type="Proteomes" id="UP000663814"/>
    </source>
</evidence>
<proteinExistence type="inferred from homology"/>
<dbReference type="HAMAP" id="MF_00724">
    <property type="entry name" value="FliE"/>
    <property type="match status" value="1"/>
</dbReference>
<evidence type="ECO:0000256" key="4">
    <source>
        <dbReference type="ARBA" id="ARBA00023143"/>
    </source>
</evidence>
<dbReference type="RefSeq" id="WP_205310227.1">
    <property type="nucleotide sequence ID" value="NZ_JAERPS020000001.1"/>
</dbReference>
<evidence type="ECO:0000256" key="5">
    <source>
        <dbReference type="HAMAP-Rule" id="MF_00724"/>
    </source>
</evidence>
<protein>
    <recommendedName>
        <fullName evidence="3 5">Flagellar hook-basal body complex protein FliE</fullName>
    </recommendedName>
</protein>
<organism evidence="6 7">
    <name type="scientific">Rheinheimera maricola</name>
    <dbReference type="NCBI Taxonomy" id="2793282"/>
    <lineage>
        <taxon>Bacteria</taxon>
        <taxon>Pseudomonadati</taxon>
        <taxon>Pseudomonadota</taxon>
        <taxon>Gammaproteobacteria</taxon>
        <taxon>Chromatiales</taxon>
        <taxon>Chromatiaceae</taxon>
        <taxon>Rheinheimera</taxon>
    </lineage>
</organism>
<keyword evidence="4 5" id="KW-0975">Bacterial flagellum</keyword>
<dbReference type="Pfam" id="PF02049">
    <property type="entry name" value="FliE"/>
    <property type="match status" value="1"/>
</dbReference>
<dbReference type="NCBIfam" id="TIGR00205">
    <property type="entry name" value="fliE"/>
    <property type="match status" value="1"/>
</dbReference>
<name>A0ABS7X683_9GAMM</name>
<keyword evidence="7" id="KW-1185">Reference proteome</keyword>
<comment type="similarity">
    <text evidence="2 5">Belongs to the FliE family.</text>
</comment>
<dbReference type="InterPro" id="IPR001624">
    <property type="entry name" value="FliE"/>
</dbReference>
<keyword evidence="6" id="KW-0969">Cilium</keyword>